<dbReference type="InterPro" id="IPR032675">
    <property type="entry name" value="LRR_dom_sf"/>
</dbReference>
<organism evidence="1 3">
    <name type="scientific">Medicago truncatula</name>
    <name type="common">Barrel medic</name>
    <name type="synonym">Medicago tribuloides</name>
    <dbReference type="NCBI Taxonomy" id="3880"/>
    <lineage>
        <taxon>Eukaryota</taxon>
        <taxon>Viridiplantae</taxon>
        <taxon>Streptophyta</taxon>
        <taxon>Embryophyta</taxon>
        <taxon>Tracheophyta</taxon>
        <taxon>Spermatophyta</taxon>
        <taxon>Magnoliopsida</taxon>
        <taxon>eudicotyledons</taxon>
        <taxon>Gunneridae</taxon>
        <taxon>Pentapetalae</taxon>
        <taxon>rosids</taxon>
        <taxon>fabids</taxon>
        <taxon>Fabales</taxon>
        <taxon>Fabaceae</taxon>
        <taxon>Papilionoideae</taxon>
        <taxon>50 kb inversion clade</taxon>
        <taxon>NPAAA clade</taxon>
        <taxon>Hologalegina</taxon>
        <taxon>IRL clade</taxon>
        <taxon>Trifolieae</taxon>
        <taxon>Medicago</taxon>
    </lineage>
</organism>
<evidence type="ECO:0000313" key="3">
    <source>
        <dbReference type="Proteomes" id="UP000002051"/>
    </source>
</evidence>
<evidence type="ECO:0000313" key="2">
    <source>
        <dbReference type="EnsemblPlants" id="KEH39492"/>
    </source>
</evidence>
<dbReference type="Gene3D" id="3.80.10.10">
    <property type="entry name" value="Ribonuclease Inhibitor"/>
    <property type="match status" value="1"/>
</dbReference>
<dbReference type="EMBL" id="CM001218">
    <property type="protein sequence ID" value="KEH39492.1"/>
    <property type="molecule type" value="Genomic_DNA"/>
</dbReference>
<reference evidence="1 3" key="2">
    <citation type="journal article" date="2014" name="BMC Genomics">
        <title>An improved genome release (version Mt4.0) for the model legume Medicago truncatula.</title>
        <authorList>
            <person name="Tang H."/>
            <person name="Krishnakumar V."/>
            <person name="Bidwell S."/>
            <person name="Rosen B."/>
            <person name="Chan A."/>
            <person name="Zhou S."/>
            <person name="Gentzbittel L."/>
            <person name="Childs K.L."/>
            <person name="Yandell M."/>
            <person name="Gundlach H."/>
            <person name="Mayer K.F."/>
            <person name="Schwartz D.C."/>
            <person name="Town C.D."/>
        </authorList>
    </citation>
    <scope>GENOME REANNOTATION</scope>
    <source>
        <strain evidence="1">A17</strain>
        <strain evidence="2 3">cv. Jemalong A17</strain>
    </source>
</reference>
<name>A0A072VCI5_MEDTR</name>
<sequence>MTKFLNVKTLSLYHVLDEIMFPLSSLQQLTIDEFSSLTSFSIDGRQFTKTLKVLIISNCENLEFLSHEYLHNYTLLKEYEIVYLLRVINT</sequence>
<reference evidence="1 3" key="1">
    <citation type="journal article" date="2011" name="Nature">
        <title>The Medicago genome provides insight into the evolution of rhizobial symbioses.</title>
        <authorList>
            <person name="Young N.D."/>
            <person name="Debelle F."/>
            <person name="Oldroyd G.E."/>
            <person name="Geurts R."/>
            <person name="Cannon S.B."/>
            <person name="Udvardi M.K."/>
            <person name="Benedito V.A."/>
            <person name="Mayer K.F."/>
            <person name="Gouzy J."/>
            <person name="Schoof H."/>
            <person name="Van de Peer Y."/>
            <person name="Proost S."/>
            <person name="Cook D.R."/>
            <person name="Meyers B.C."/>
            <person name="Spannagl M."/>
            <person name="Cheung F."/>
            <person name="De Mita S."/>
            <person name="Krishnakumar V."/>
            <person name="Gundlach H."/>
            <person name="Zhou S."/>
            <person name="Mudge J."/>
            <person name="Bharti A.K."/>
            <person name="Murray J.D."/>
            <person name="Naoumkina M.A."/>
            <person name="Rosen B."/>
            <person name="Silverstein K.A."/>
            <person name="Tang H."/>
            <person name="Rombauts S."/>
            <person name="Zhao P.X."/>
            <person name="Zhou P."/>
            <person name="Barbe V."/>
            <person name="Bardou P."/>
            <person name="Bechner M."/>
            <person name="Bellec A."/>
            <person name="Berger A."/>
            <person name="Berges H."/>
            <person name="Bidwell S."/>
            <person name="Bisseling T."/>
            <person name="Choisne N."/>
            <person name="Couloux A."/>
            <person name="Denny R."/>
            <person name="Deshpande S."/>
            <person name="Dai X."/>
            <person name="Doyle J.J."/>
            <person name="Dudez A.M."/>
            <person name="Farmer A.D."/>
            <person name="Fouteau S."/>
            <person name="Franken C."/>
            <person name="Gibelin C."/>
            <person name="Gish J."/>
            <person name="Goldstein S."/>
            <person name="Gonzalez A.J."/>
            <person name="Green P.J."/>
            <person name="Hallab A."/>
            <person name="Hartog M."/>
            <person name="Hua A."/>
            <person name="Humphray S.J."/>
            <person name="Jeong D.H."/>
            <person name="Jing Y."/>
            <person name="Jocker A."/>
            <person name="Kenton S.M."/>
            <person name="Kim D.J."/>
            <person name="Klee K."/>
            <person name="Lai H."/>
            <person name="Lang C."/>
            <person name="Lin S."/>
            <person name="Macmil S.L."/>
            <person name="Magdelenat G."/>
            <person name="Matthews L."/>
            <person name="McCorrison J."/>
            <person name="Monaghan E.L."/>
            <person name="Mun J.H."/>
            <person name="Najar F.Z."/>
            <person name="Nicholson C."/>
            <person name="Noirot C."/>
            <person name="O'Bleness M."/>
            <person name="Paule C.R."/>
            <person name="Poulain J."/>
            <person name="Prion F."/>
            <person name="Qin B."/>
            <person name="Qu C."/>
            <person name="Retzel E.F."/>
            <person name="Riddle C."/>
            <person name="Sallet E."/>
            <person name="Samain S."/>
            <person name="Samson N."/>
            <person name="Sanders I."/>
            <person name="Saurat O."/>
            <person name="Scarpelli C."/>
            <person name="Schiex T."/>
            <person name="Segurens B."/>
            <person name="Severin A.J."/>
            <person name="Sherrier D.J."/>
            <person name="Shi R."/>
            <person name="Sims S."/>
            <person name="Singer S.R."/>
            <person name="Sinharoy S."/>
            <person name="Sterck L."/>
            <person name="Viollet A."/>
            <person name="Wang B.B."/>
            <person name="Wang K."/>
            <person name="Wang M."/>
            <person name="Wang X."/>
            <person name="Warfsmann J."/>
            <person name="Weissenbach J."/>
            <person name="White D.D."/>
            <person name="White J.D."/>
            <person name="Wiley G.B."/>
            <person name="Wincker P."/>
            <person name="Xing Y."/>
            <person name="Yang L."/>
            <person name="Yao Z."/>
            <person name="Ying F."/>
            <person name="Zhai J."/>
            <person name="Zhou L."/>
            <person name="Zuber A."/>
            <person name="Denarie J."/>
            <person name="Dixon R.A."/>
            <person name="May G.D."/>
            <person name="Schwartz D.C."/>
            <person name="Rogers J."/>
            <person name="Quetier F."/>
            <person name="Town C.D."/>
            <person name="Roe B.A."/>
        </authorList>
    </citation>
    <scope>NUCLEOTIDE SEQUENCE [LARGE SCALE GENOMIC DNA]</scope>
    <source>
        <strain evidence="1">A17</strain>
        <strain evidence="2 3">cv. Jemalong A17</strain>
    </source>
</reference>
<proteinExistence type="predicted"/>
<dbReference type="HOGENOM" id="CLU_2444161_0_0_1"/>
<dbReference type="Proteomes" id="UP000002051">
    <property type="component" value="Chromosome 2"/>
</dbReference>
<accession>A0A072VCI5</accession>
<dbReference type="EnsemblPlants" id="KEH39492">
    <property type="protein sequence ID" value="KEH39492"/>
    <property type="gene ID" value="MTR_2g099130"/>
</dbReference>
<gene>
    <name evidence="1" type="ordered locus">MTR_2g099130</name>
</gene>
<evidence type="ECO:0000313" key="1">
    <source>
        <dbReference type="EMBL" id="KEH39492.1"/>
    </source>
</evidence>
<keyword evidence="3" id="KW-1185">Reference proteome</keyword>
<dbReference type="AlphaFoldDB" id="A0A072VCI5"/>
<reference evidence="2" key="3">
    <citation type="submission" date="2015-04" db="UniProtKB">
        <authorList>
            <consortium name="EnsemblPlants"/>
        </authorList>
    </citation>
    <scope>IDENTIFICATION</scope>
    <source>
        <strain evidence="2">cv. Jemalong A17</strain>
    </source>
</reference>
<protein>
    <submittedName>
        <fullName evidence="1 2">Uncharacterized protein</fullName>
    </submittedName>
</protein>